<dbReference type="PANTHER" id="PTHR34290">
    <property type="entry name" value="SI:CH73-390P7.2"/>
    <property type="match status" value="1"/>
</dbReference>
<dbReference type="Proteomes" id="UP001596142">
    <property type="component" value="Unassembled WGS sequence"/>
</dbReference>
<dbReference type="Pfam" id="PF04134">
    <property type="entry name" value="DCC1-like"/>
    <property type="match status" value="1"/>
</dbReference>
<sequence>MAASWSNKSYIVFYDSLCPLCKKTKRYFERMDWFNRMHWVSIHEPGLKEKFPFLQQQKIQEEIHFIVNGTYLYTGFEAVRRMMLLMPATSLIGALLHSPGMLKAGRRSYKWIAKNRYSMLNETCEGGACSIQQRSN</sequence>
<dbReference type="InterPro" id="IPR007263">
    <property type="entry name" value="DCC1-like"/>
</dbReference>
<dbReference type="PANTHER" id="PTHR34290:SF2">
    <property type="entry name" value="OS04G0668800 PROTEIN"/>
    <property type="match status" value="1"/>
</dbReference>
<dbReference type="EMBL" id="JBHSOZ010000003">
    <property type="protein sequence ID" value="MFC5712863.1"/>
    <property type="molecule type" value="Genomic_DNA"/>
</dbReference>
<keyword evidence="2" id="KW-1185">Reference proteome</keyword>
<name>A0ABW0YK96_9BACI</name>
<dbReference type="InterPro" id="IPR044691">
    <property type="entry name" value="DCC1_Trx"/>
</dbReference>
<protein>
    <submittedName>
        <fullName evidence="1">Thiol-disulfide oxidoreductase DCC family protein</fullName>
    </submittedName>
</protein>
<dbReference type="RefSeq" id="WP_385940154.1">
    <property type="nucleotide sequence ID" value="NZ_JBHSOZ010000003.1"/>
</dbReference>
<evidence type="ECO:0000313" key="1">
    <source>
        <dbReference type="EMBL" id="MFC5712863.1"/>
    </source>
</evidence>
<comment type="caution">
    <text evidence="1">The sequence shown here is derived from an EMBL/GenBank/DDBJ whole genome shotgun (WGS) entry which is preliminary data.</text>
</comment>
<evidence type="ECO:0000313" key="2">
    <source>
        <dbReference type="Proteomes" id="UP001596142"/>
    </source>
</evidence>
<organism evidence="1 2">
    <name type="scientific">Thalassorhabdus alkalitolerans</name>
    <dbReference type="NCBI Taxonomy" id="2282697"/>
    <lineage>
        <taxon>Bacteria</taxon>
        <taxon>Bacillati</taxon>
        <taxon>Bacillota</taxon>
        <taxon>Bacilli</taxon>
        <taxon>Bacillales</taxon>
        <taxon>Bacillaceae</taxon>
        <taxon>Thalassorhabdus</taxon>
    </lineage>
</organism>
<proteinExistence type="predicted"/>
<accession>A0ABW0YK96</accession>
<gene>
    <name evidence="1" type="ORF">ACFPU1_08725</name>
</gene>
<reference evidence="2" key="1">
    <citation type="journal article" date="2019" name="Int. J. Syst. Evol. Microbiol.">
        <title>The Global Catalogue of Microorganisms (GCM) 10K type strain sequencing project: providing services to taxonomists for standard genome sequencing and annotation.</title>
        <authorList>
            <consortium name="The Broad Institute Genomics Platform"/>
            <consortium name="The Broad Institute Genome Sequencing Center for Infectious Disease"/>
            <person name="Wu L."/>
            <person name="Ma J."/>
        </authorList>
    </citation>
    <scope>NUCLEOTIDE SEQUENCE [LARGE SCALE GENOMIC DNA]</scope>
    <source>
        <strain evidence="2">CECT 7184</strain>
    </source>
</reference>